<sequence>MAILIDPPAWPAHGTLWSHLVSDTSTDELHAFARLLGFPRRSFDLDHYDVAAANFDRAVALGALPVTGREVVLRLRESGLRVRQVDRDAVTPLRRRQYLHEQWCVLGVQLGVASTAVDVWRKLGDDLLVRWNEPHRRYHDERHLEDVLLALDHLETRGERISPATLLAAWFHDAVYTGATGDDERASAALASSALTALGLQSDLVDEVRTSIVATIPDTDAGVSGPRSGPRARPGTPVAHLLDADLWIFASSPSRYAEYAAAVRSEYAHVPDADFAAERARILEAYLDRPSVYVTAAARHLWESRARANVAAEVARLWS</sequence>
<reference evidence="2 3" key="1">
    <citation type="journal article" date="2019" name="Int. J. Syst. Evol. Microbiol.">
        <title>The Global Catalogue of Microorganisms (GCM) 10K type strain sequencing project: providing services to taxonomists for standard genome sequencing and annotation.</title>
        <authorList>
            <consortium name="The Broad Institute Genomics Platform"/>
            <consortium name="The Broad Institute Genome Sequencing Center for Infectious Disease"/>
            <person name="Wu L."/>
            <person name="Ma J."/>
        </authorList>
    </citation>
    <scope>NUCLEOTIDE SEQUENCE [LARGE SCALE GENOMIC DNA]</scope>
    <source>
        <strain evidence="2 3">JCM 14919</strain>
    </source>
</reference>
<proteinExistence type="predicted"/>
<organism evidence="2 3">
    <name type="scientific">Leucobacter alluvii</name>
    <dbReference type="NCBI Taxonomy" id="340321"/>
    <lineage>
        <taxon>Bacteria</taxon>
        <taxon>Bacillati</taxon>
        <taxon>Actinomycetota</taxon>
        <taxon>Actinomycetes</taxon>
        <taxon>Micrococcales</taxon>
        <taxon>Microbacteriaceae</taxon>
        <taxon>Leucobacter</taxon>
    </lineage>
</organism>
<comment type="caution">
    <text evidence="2">The sequence shown here is derived from an EMBL/GenBank/DDBJ whole genome shotgun (WGS) entry which is preliminary data.</text>
</comment>
<evidence type="ECO:0000313" key="3">
    <source>
        <dbReference type="Proteomes" id="UP001501084"/>
    </source>
</evidence>
<keyword evidence="3" id="KW-1185">Reference proteome</keyword>
<dbReference type="Gene3D" id="1.10.472.50">
    <property type="entry name" value="HD-domain/PDEase-like"/>
    <property type="match status" value="1"/>
</dbReference>
<dbReference type="InterPro" id="IPR025109">
    <property type="entry name" value="DUF4031"/>
</dbReference>
<dbReference type="EMBL" id="BAAAOP010000003">
    <property type="protein sequence ID" value="GAA2186309.1"/>
    <property type="molecule type" value="Genomic_DNA"/>
</dbReference>
<dbReference type="SUPFAM" id="SSF109604">
    <property type="entry name" value="HD-domain/PDEase-like"/>
    <property type="match status" value="1"/>
</dbReference>
<accession>A0ABN3B3V8</accession>
<feature type="domain" description="DUF4031" evidence="1">
    <location>
        <begin position="3"/>
        <end position="77"/>
    </location>
</feature>
<evidence type="ECO:0000259" key="1">
    <source>
        <dbReference type="Pfam" id="PF13223"/>
    </source>
</evidence>
<dbReference type="PANTHER" id="PTHR21174">
    <property type="match status" value="1"/>
</dbReference>
<dbReference type="RefSeq" id="WP_346057361.1">
    <property type="nucleotide sequence ID" value="NZ_BAAAOP010000003.1"/>
</dbReference>
<evidence type="ECO:0000313" key="2">
    <source>
        <dbReference type="EMBL" id="GAA2186309.1"/>
    </source>
</evidence>
<name>A0ABN3B3V8_9MICO</name>
<protein>
    <recommendedName>
        <fullName evidence="1">DUF4031 domain-containing protein</fullName>
    </recommendedName>
</protein>
<dbReference type="InterPro" id="IPR009218">
    <property type="entry name" value="HD_phosphohydro"/>
</dbReference>
<dbReference type="PANTHER" id="PTHR21174:SF0">
    <property type="entry name" value="HD PHOSPHOHYDROLASE FAMILY PROTEIN-RELATED"/>
    <property type="match status" value="1"/>
</dbReference>
<dbReference type="Proteomes" id="UP001501084">
    <property type="component" value="Unassembled WGS sequence"/>
</dbReference>
<dbReference type="Pfam" id="PF13223">
    <property type="entry name" value="DUF4031"/>
    <property type="match status" value="1"/>
</dbReference>
<gene>
    <name evidence="2" type="ORF">GCM10009786_06530</name>
</gene>